<protein>
    <submittedName>
        <fullName evidence="1">Uncharacterized protein</fullName>
    </submittedName>
</protein>
<evidence type="ECO:0000313" key="1">
    <source>
        <dbReference type="EMBL" id="KAL3311414.1"/>
    </source>
</evidence>
<dbReference type="Proteomes" id="UP001626550">
    <property type="component" value="Unassembled WGS sequence"/>
</dbReference>
<gene>
    <name evidence="1" type="ORF">Ciccas_010003</name>
</gene>
<proteinExistence type="predicted"/>
<accession>A0ABD2PVC6</accession>
<name>A0ABD2PVC6_9PLAT</name>
<organism evidence="1 2">
    <name type="scientific">Cichlidogyrus casuarinus</name>
    <dbReference type="NCBI Taxonomy" id="1844966"/>
    <lineage>
        <taxon>Eukaryota</taxon>
        <taxon>Metazoa</taxon>
        <taxon>Spiralia</taxon>
        <taxon>Lophotrochozoa</taxon>
        <taxon>Platyhelminthes</taxon>
        <taxon>Monogenea</taxon>
        <taxon>Monopisthocotylea</taxon>
        <taxon>Dactylogyridea</taxon>
        <taxon>Ancyrocephalidae</taxon>
        <taxon>Cichlidogyrus</taxon>
    </lineage>
</organism>
<feature type="non-terminal residue" evidence="1">
    <location>
        <position position="1"/>
    </location>
</feature>
<evidence type="ECO:0000313" key="2">
    <source>
        <dbReference type="Proteomes" id="UP001626550"/>
    </source>
</evidence>
<dbReference type="EMBL" id="JBJKFK010002244">
    <property type="protein sequence ID" value="KAL3311414.1"/>
    <property type="molecule type" value="Genomic_DNA"/>
</dbReference>
<keyword evidence="2" id="KW-1185">Reference proteome</keyword>
<dbReference type="AlphaFoldDB" id="A0ABD2PVC6"/>
<comment type="caution">
    <text evidence="1">The sequence shown here is derived from an EMBL/GenBank/DDBJ whole genome shotgun (WGS) entry which is preliminary data.</text>
</comment>
<reference evidence="1 2" key="1">
    <citation type="submission" date="2024-11" db="EMBL/GenBank/DDBJ databases">
        <title>Adaptive evolution of stress response genes in parasites aligns with host niche diversity.</title>
        <authorList>
            <person name="Hahn C."/>
            <person name="Resl P."/>
        </authorList>
    </citation>
    <scope>NUCLEOTIDE SEQUENCE [LARGE SCALE GENOMIC DNA]</scope>
    <source>
        <strain evidence="1">EGGRZ-B1_66</strain>
        <tissue evidence="1">Body</tissue>
    </source>
</reference>
<sequence length="134" mass="15310">SKCAFKTAYSLGFKRGLVSRKKHLKNTFTRYPATVKEIPLKRILNGAFDNTSLDSEKCRKRLSFDLVTSPNRKMCSRKSKKLDSDLEAGPRKRICRIHHNTANVDFAFFMDAVKLSNLIRPFSNVKLEPSASQE</sequence>